<evidence type="ECO:0000256" key="1">
    <source>
        <dbReference type="SAM" id="Phobius"/>
    </source>
</evidence>
<feature type="transmembrane region" description="Helical" evidence="1">
    <location>
        <begin position="205"/>
        <end position="223"/>
    </location>
</feature>
<sequence length="476" mass="53902">MRNLFLIALLTLIVFFQINGEKIPVNEGTLGNGVFYRDVGRFFLDDIENAGYNLVQLTRILPFALLNLSFSTFHIVKDNQGLQNGMIIWQVIYLAIAVYWYFRISKKLRLKVAQTTLGFILLFFNYAWLKSVWYQPFTPDLMAFALGMGQVNYFLRYEKFKLGMVSILGIFVSPLLLISGLLMLFLPGEKLPVYEGQRPKSGFPVLLSLISMIAVGIAGWFIWNWSSDPLLDQLMHGLAILTFPLIIIFLAVKNSIDWEAALDQLKKRTKADRLSKGLMGFVGILLILVMLSGSNSELGIFSFIRETGNGAFRFPADFLISTALHWGLLMLFVLVYLLRFIQEMGKMGWSVCIITLLTLVLLPFLSPGTLAAWIPISGVILIKALRRYRWTKKDLILDGGIALLISLAWLSLNTDTLISYLSTRDPELLSNFGVQRWAMHQPDLISFTGLLLAGLLLSLLTAGFVLRRKKYQRVMN</sequence>
<feature type="transmembrane region" description="Helical" evidence="1">
    <location>
        <begin position="370"/>
        <end position="388"/>
    </location>
</feature>
<feature type="transmembrane region" description="Helical" evidence="1">
    <location>
        <begin position="347"/>
        <end position="364"/>
    </location>
</feature>
<feature type="transmembrane region" description="Helical" evidence="1">
    <location>
        <begin position="277"/>
        <end position="294"/>
    </location>
</feature>
<keyword evidence="1" id="KW-0472">Membrane</keyword>
<feature type="transmembrane region" description="Helical" evidence="1">
    <location>
        <begin position="444"/>
        <end position="466"/>
    </location>
</feature>
<protein>
    <submittedName>
        <fullName evidence="2">Uncharacterized protein</fullName>
    </submittedName>
</protein>
<keyword evidence="1" id="KW-1133">Transmembrane helix</keyword>
<feature type="transmembrane region" description="Helical" evidence="1">
    <location>
        <begin position="116"/>
        <end position="134"/>
    </location>
</feature>
<feature type="transmembrane region" description="Helical" evidence="1">
    <location>
        <begin position="235"/>
        <end position="256"/>
    </location>
</feature>
<keyword evidence="3" id="KW-1185">Reference proteome</keyword>
<feature type="transmembrane region" description="Helical" evidence="1">
    <location>
        <begin position="162"/>
        <end position="185"/>
    </location>
</feature>
<name>A0A1I6XSH2_9BACT</name>
<proteinExistence type="predicted"/>
<dbReference type="RefSeq" id="WP_091691258.1">
    <property type="nucleotide sequence ID" value="NZ_FPBF01000001.1"/>
</dbReference>
<feature type="transmembrane region" description="Helical" evidence="1">
    <location>
        <begin position="314"/>
        <end position="338"/>
    </location>
</feature>
<evidence type="ECO:0000313" key="2">
    <source>
        <dbReference type="EMBL" id="SFT41439.1"/>
    </source>
</evidence>
<dbReference type="AlphaFoldDB" id="A0A1I6XSH2"/>
<feature type="transmembrane region" description="Helical" evidence="1">
    <location>
        <begin position="395"/>
        <end position="412"/>
    </location>
</feature>
<dbReference type="EMBL" id="FPBF01000001">
    <property type="protein sequence ID" value="SFT41439.1"/>
    <property type="molecule type" value="Genomic_DNA"/>
</dbReference>
<feature type="transmembrane region" description="Helical" evidence="1">
    <location>
        <begin position="87"/>
        <end position="104"/>
    </location>
</feature>
<organism evidence="2 3">
    <name type="scientific">Algoriphagus locisalis</name>
    <dbReference type="NCBI Taxonomy" id="305507"/>
    <lineage>
        <taxon>Bacteria</taxon>
        <taxon>Pseudomonadati</taxon>
        <taxon>Bacteroidota</taxon>
        <taxon>Cytophagia</taxon>
        <taxon>Cytophagales</taxon>
        <taxon>Cyclobacteriaceae</taxon>
        <taxon>Algoriphagus</taxon>
    </lineage>
</organism>
<dbReference type="STRING" id="305507.SAMN04489724_0652"/>
<keyword evidence="1" id="KW-0812">Transmembrane</keyword>
<dbReference type="OrthoDB" id="835182at2"/>
<evidence type="ECO:0000313" key="3">
    <source>
        <dbReference type="Proteomes" id="UP000199673"/>
    </source>
</evidence>
<gene>
    <name evidence="2" type="ORF">SAMN04489724_0652</name>
</gene>
<dbReference type="Proteomes" id="UP000199673">
    <property type="component" value="Unassembled WGS sequence"/>
</dbReference>
<reference evidence="3" key="1">
    <citation type="submission" date="2016-10" db="EMBL/GenBank/DDBJ databases">
        <authorList>
            <person name="Varghese N."/>
            <person name="Submissions S."/>
        </authorList>
    </citation>
    <scope>NUCLEOTIDE SEQUENCE [LARGE SCALE GENOMIC DNA]</scope>
    <source>
        <strain evidence="3">DSM 23445</strain>
    </source>
</reference>
<accession>A0A1I6XSH2</accession>